<organism evidence="2 3">
    <name type="scientific">Amycolatopsis samaneae</name>
    <dbReference type="NCBI Taxonomy" id="664691"/>
    <lineage>
        <taxon>Bacteria</taxon>
        <taxon>Bacillati</taxon>
        <taxon>Actinomycetota</taxon>
        <taxon>Actinomycetes</taxon>
        <taxon>Pseudonocardiales</taxon>
        <taxon>Pseudonocardiaceae</taxon>
        <taxon>Amycolatopsis</taxon>
    </lineage>
</organism>
<keyword evidence="1" id="KW-0732">Signal</keyword>
<dbReference type="Gene3D" id="2.160.20.10">
    <property type="entry name" value="Single-stranded right-handed beta-helix, Pectin lyase-like"/>
    <property type="match status" value="1"/>
</dbReference>
<gene>
    <name evidence="2" type="ORF">ACFSYJ_23145</name>
</gene>
<dbReference type="SUPFAM" id="SSF51126">
    <property type="entry name" value="Pectin lyase-like"/>
    <property type="match status" value="1"/>
</dbReference>
<accession>A0ABW5GL25</accession>
<sequence length="325" mass="33718">MRVRERILATTAGTVVLLSLLTPAASAATVKVANSAELKNALSTVAPGTTIELAANTTFSGNFKASRSGTASGRVTLTGPRSAALSASGGRTFELTGSYWTLSGFSVTGGQKGVMALGVHNTVVDGLKVSGLGHEAIHFQHGSTDNVVRNNEISDTGKEYGGYGEGIYFGSAKSNWPGGQPDRSDRNKALDNRIGPNVRAEAIDVKEGTTGGELRGNTFDGTGQSGENYADSFVDIKGNNYVIADNKGSRVFVHDAEYGGFEVHVQLDGWGQNNTFSGNVSDPRAQSAYGYYVVKAAQATTKVCASNKATNAGKGFANVTPTAGC</sequence>
<dbReference type="InterPro" id="IPR011050">
    <property type="entry name" value="Pectin_lyase_fold/virulence"/>
</dbReference>
<dbReference type="InterPro" id="IPR012334">
    <property type="entry name" value="Pectin_lyas_fold"/>
</dbReference>
<feature type="signal peptide" evidence="1">
    <location>
        <begin position="1"/>
        <end position="27"/>
    </location>
</feature>
<dbReference type="SMART" id="SM00710">
    <property type="entry name" value="PbH1"/>
    <property type="match status" value="4"/>
</dbReference>
<feature type="chain" id="PRO_5045143900" evidence="1">
    <location>
        <begin position="28"/>
        <end position="325"/>
    </location>
</feature>
<evidence type="ECO:0000256" key="1">
    <source>
        <dbReference type="SAM" id="SignalP"/>
    </source>
</evidence>
<name>A0ABW5GL25_9PSEU</name>
<dbReference type="EMBL" id="JBHUKU010000013">
    <property type="protein sequence ID" value="MFD2461520.1"/>
    <property type="molecule type" value="Genomic_DNA"/>
</dbReference>
<protein>
    <submittedName>
        <fullName evidence="2">Right-handed parallel beta-helix repeat-containing protein</fullName>
    </submittedName>
</protein>
<reference evidence="3" key="1">
    <citation type="journal article" date="2019" name="Int. J. Syst. Evol. Microbiol.">
        <title>The Global Catalogue of Microorganisms (GCM) 10K type strain sequencing project: providing services to taxonomists for standard genome sequencing and annotation.</title>
        <authorList>
            <consortium name="The Broad Institute Genomics Platform"/>
            <consortium name="The Broad Institute Genome Sequencing Center for Infectious Disease"/>
            <person name="Wu L."/>
            <person name="Ma J."/>
        </authorList>
    </citation>
    <scope>NUCLEOTIDE SEQUENCE [LARGE SCALE GENOMIC DNA]</scope>
    <source>
        <strain evidence="3">CGMCC 4.7643</strain>
    </source>
</reference>
<proteinExistence type="predicted"/>
<comment type="caution">
    <text evidence="2">The sequence shown here is derived from an EMBL/GenBank/DDBJ whole genome shotgun (WGS) entry which is preliminary data.</text>
</comment>
<evidence type="ECO:0000313" key="2">
    <source>
        <dbReference type="EMBL" id="MFD2461520.1"/>
    </source>
</evidence>
<dbReference type="RefSeq" id="WP_345404546.1">
    <property type="nucleotide sequence ID" value="NZ_BAABHG010000016.1"/>
</dbReference>
<evidence type="ECO:0000313" key="3">
    <source>
        <dbReference type="Proteomes" id="UP001597419"/>
    </source>
</evidence>
<dbReference type="Proteomes" id="UP001597419">
    <property type="component" value="Unassembled WGS sequence"/>
</dbReference>
<keyword evidence="3" id="KW-1185">Reference proteome</keyword>
<dbReference type="InterPro" id="IPR006626">
    <property type="entry name" value="PbH1"/>
</dbReference>